<feature type="active site" description="For RuvC-like nuclease domain" evidence="13">
    <location>
        <position position="9"/>
    </location>
</feature>
<dbReference type="OrthoDB" id="9757607at2"/>
<feature type="active site" description="Proton acceptor for HNH nuclease domain" evidence="13">
    <location>
        <position position="609"/>
    </location>
</feature>
<dbReference type="HAMAP" id="MF_01480">
    <property type="entry name" value="Cas9"/>
    <property type="match status" value="1"/>
</dbReference>
<comment type="caution">
    <text evidence="16">The sequence shown here is derived from an EMBL/GenBank/DDBJ whole genome shotgun (WGS) entry which is preliminary data.</text>
</comment>
<dbReference type="EC" id="3.1.-.-" evidence="13"/>
<dbReference type="AlphaFoldDB" id="A0A0R2CKA0"/>
<comment type="function">
    <text evidence="13">CRISPR (clustered regularly interspaced short palindromic repeat) is an adaptive immune system that provides protection against mobile genetic elements (viruses, transposable elements and conjugative plasmids). CRISPR clusters contain spacers, sequences complementary to antecedent mobile elements, and target invading nucleic acids. CRISPR clusters are transcribed and processed into CRISPR RNA (crRNA). In type II CRISPR systems correct processing of pre-crRNA requires a trans-encoded small RNA (tracrRNA), endogenous ribonuclease 3 (rnc) and this protein. The tracrRNA serves as a guide for ribonuclease 3-aided processing of pre-crRNA. Subsequently Cas9/crRNA/tracrRNA endonucleolytically cleaves linear or circular dsDNA target complementary to the spacer; Cas9 is inactive in the absence of the 2 guide RNAs (gRNA). Cas9 recognizes the protospacer adjacent motif (PAM) in the CRISPR repeat sequences to help distinguish self versus nonself, as targets within the bacterial CRISPR locus do not have PAMs. PAM recognition is also required for catalytic activity.</text>
</comment>
<comment type="similarity">
    <text evidence="13">Belongs to the CRISPR-associated Cas9 family.</text>
</comment>
<dbReference type="InterPro" id="IPR036397">
    <property type="entry name" value="RNaseH_sf"/>
</dbReference>
<evidence type="ECO:0000256" key="12">
    <source>
        <dbReference type="ARBA" id="ARBA00046380"/>
    </source>
</evidence>
<dbReference type="Pfam" id="PF18470">
    <property type="entry name" value="Cas9_a"/>
    <property type="match status" value="1"/>
</dbReference>
<keyword evidence="7" id="KW-0460">Magnesium</keyword>
<dbReference type="InterPro" id="IPR040555">
    <property type="entry name" value="Cas9_PI2"/>
</dbReference>
<dbReference type="GO" id="GO:0051607">
    <property type="term" value="P:defense response to virus"/>
    <property type="evidence" value="ECO:0007669"/>
    <property type="project" value="UniProtKB-UniRule"/>
</dbReference>
<dbReference type="Pfam" id="PF18070">
    <property type="entry name" value="Cas9_PI2"/>
    <property type="match status" value="1"/>
</dbReference>
<evidence type="ECO:0000256" key="11">
    <source>
        <dbReference type="ARBA" id="ARBA00023211"/>
    </source>
</evidence>
<organism evidence="16 17">
    <name type="scientific">Liquorilactobacillus cacaonum DSM 21116</name>
    <dbReference type="NCBI Taxonomy" id="1423729"/>
    <lineage>
        <taxon>Bacteria</taxon>
        <taxon>Bacillati</taxon>
        <taxon>Bacillota</taxon>
        <taxon>Bacilli</taxon>
        <taxon>Lactobacillales</taxon>
        <taxon>Lactobacillaceae</taxon>
        <taxon>Liquorilactobacillus</taxon>
    </lineage>
</organism>
<dbReference type="GO" id="GO:0004519">
    <property type="term" value="F:endonuclease activity"/>
    <property type="evidence" value="ECO:0007669"/>
    <property type="project" value="UniProtKB-UniRule"/>
</dbReference>
<dbReference type="InterPro" id="IPR028629">
    <property type="entry name" value="Cas9"/>
</dbReference>
<dbReference type="RefSeq" id="WP_057828514.1">
    <property type="nucleotide sequence ID" value="NZ_AYZE01000008.1"/>
</dbReference>
<dbReference type="Pfam" id="PF18541">
    <property type="entry name" value="RuvC_III"/>
    <property type="match status" value="1"/>
</dbReference>
<keyword evidence="10 13" id="KW-0238">DNA-binding</keyword>
<dbReference type="Pfam" id="PF18061">
    <property type="entry name" value="CRISPR_Cas9_WED"/>
    <property type="match status" value="1"/>
</dbReference>
<dbReference type="GO" id="GO:0016787">
    <property type="term" value="F:hydrolase activity"/>
    <property type="evidence" value="ECO:0007669"/>
    <property type="project" value="UniProtKB-KW"/>
</dbReference>
<evidence type="ECO:0000256" key="14">
    <source>
        <dbReference type="SAM" id="Coils"/>
    </source>
</evidence>
<dbReference type="InterPro" id="IPR003615">
    <property type="entry name" value="HNH_nuc"/>
</dbReference>
<feature type="domain" description="HNH Cas9-type" evidence="15">
    <location>
        <begin position="526"/>
        <end position="695"/>
    </location>
</feature>
<keyword evidence="8 13" id="KW-0694">RNA-binding</keyword>
<dbReference type="GO" id="GO:0003677">
    <property type="term" value="F:DNA binding"/>
    <property type="evidence" value="ECO:0007669"/>
    <property type="project" value="UniProtKB-UniRule"/>
</dbReference>
<dbReference type="NCBIfam" id="TIGR01865">
    <property type="entry name" value="cas_Csn1"/>
    <property type="match status" value="1"/>
</dbReference>
<dbReference type="GO" id="GO:0043571">
    <property type="term" value="P:maintenance of CRISPR repeat elements"/>
    <property type="evidence" value="ECO:0007669"/>
    <property type="project" value="UniProtKB-UniRule"/>
</dbReference>
<evidence type="ECO:0000313" key="17">
    <source>
        <dbReference type="Proteomes" id="UP000051131"/>
    </source>
</evidence>
<dbReference type="Pfam" id="PF13395">
    <property type="entry name" value="HNH_4"/>
    <property type="match status" value="1"/>
</dbReference>
<evidence type="ECO:0000313" key="16">
    <source>
        <dbReference type="EMBL" id="KRM92046.1"/>
    </source>
</evidence>
<comment type="domain">
    <text evidence="13">Has 2 endonuclease domains. The discontinuous RuvC-like domain cleaves the target DNA noncomplementary to crRNA while the HNH nuclease domain cleaves the target DNA complementary to crRNA.</text>
</comment>
<evidence type="ECO:0000259" key="15">
    <source>
        <dbReference type="PROSITE" id="PS51749"/>
    </source>
</evidence>
<sequence>MAKYSVGLDIGISSVGWAIIDIETKQIVNLGSRIFPSGNAAGNQERRGFRGIRRLIRRRKNRLTDLKKLLGETFFSDLKKIDSNGYEYYDIDFQINANPYELRVKGITEKLSKKELAVVLHHIIKHRGISYDLGDLEDDGTSGVSDYKNSININRQLLREKTVGQIQLERLIEFNQVHGQVKKAEDVSLLNVFPSSAYRDEANKIMIKQQEFYSEITNSFMEQVDQLVSRKRDYFIGPGNEKSRTDYGIYKSDGRTLDNLFAELIGTDKINGEKRASASSLTAQVYNLLNDLNNLHVSNTEDGKLTTSTKKEIIKAAKTTDGVFGISQICKIIGCKKEEITGFRQDKSEKKVIHTLAGYRKIRKALATINIEANELNPTVFDQIADILTLNTEKAEIRKQLDKVQLDITDEMKELVIDKNKDFLVDGRATWHSFSYQTLNMLIPELLNTSEEQMTILTRMGLMKSDNEKYRGLKKIPAEKIASEIFNPVVAKSTREAIKVFNAISKEIGKNNIEHVVIELPRDDNEEDEKRKIQKLQKANETEKEAADNLVKHKLGISDSALIAHYRKFKGLSQKVRYWYQQETYCPYCGKIIEATQLINNNDNFEVDHIIPISVSYDDSQNNKVLVHSQCNQAKEKQTPLGWINNGGGFGQSKNEYTNRVKNNKKYSKNKVDNLLNETDLTDIITQRSFIQRNLNDTRYAARTVLDEFYSFFKSNDLPTKVKVVRGKWTSQMRRKWNNVGGLRKTRDTHHHHAIDASIIASFPLLRAFDRAIKLIDVDKETGEIVQYGKASLNGDVIEEKSVIQAPIIKNEKFEKLVDEIYNFPLFKQVELANNIENPENPVKFSHHVDKKANRTVANQTIYSTRIKKTEKIVRKKVTAKEEEYVIGTIKDIYDVTNFEKFKKLYDESSKKDDIKFLMQKNDPKTWEKLVEIMNTYPDYEEISQLDGKVKRVKVSPFKLYFRENGFITKYAKHNNGPKVVSIKYYDSKLGNHIDITPVNANNKVILQSLKPWRTDVYYNNETQQYELLGLKYSDLKFTKGVYGITREAYEKLKYGYTDGVPAWKPISKESEFKFSLYRNDRVRIINEAGEKIDLLFGSRNETSEGYVEMKPIFKTNFDDAEEASFYGKTSNKRLIKKMARKGYQIYKVNTDILGNLYYTAKESNEPKLDL</sequence>
<dbReference type="InterPro" id="IPR040656">
    <property type="entry name" value="Cas9_WED_dom"/>
</dbReference>
<keyword evidence="11" id="KW-0464">Manganese</keyword>
<dbReference type="PROSITE" id="PS51749">
    <property type="entry name" value="HNH_CAS9"/>
    <property type="match status" value="1"/>
</dbReference>
<evidence type="ECO:0000256" key="5">
    <source>
        <dbReference type="ARBA" id="ARBA00022759"/>
    </source>
</evidence>
<dbReference type="InterPro" id="IPR041383">
    <property type="entry name" value="RuvC_III"/>
</dbReference>
<comment type="similarity">
    <text evidence="2">Belongs to the CRISPR-associated protein Cas9 family. Subtype II-A subfamily.</text>
</comment>
<dbReference type="InterPro" id="IPR040619">
    <property type="entry name" value="Cas9_alpha-helical_lobe"/>
</dbReference>
<keyword evidence="5 13" id="KW-0255">Endonuclease</keyword>
<evidence type="ECO:0000256" key="1">
    <source>
        <dbReference type="ARBA" id="ARBA00001946"/>
    </source>
</evidence>
<gene>
    <name evidence="13" type="primary">cas9</name>
    <name evidence="16" type="ORF">FC80_GL000226</name>
</gene>
<keyword evidence="3 13" id="KW-0540">Nuclease</keyword>
<dbReference type="Gene3D" id="3.30.420.10">
    <property type="entry name" value="Ribonuclease H-like superfamily/Ribonuclease H"/>
    <property type="match status" value="3"/>
</dbReference>
<evidence type="ECO:0000256" key="13">
    <source>
        <dbReference type="HAMAP-Rule" id="MF_01480"/>
    </source>
</evidence>
<evidence type="ECO:0000256" key="8">
    <source>
        <dbReference type="ARBA" id="ARBA00022884"/>
    </source>
</evidence>
<comment type="subunit">
    <text evidence="12 13">Monomer. Binds crRNA and tracrRNA.</text>
</comment>
<dbReference type="GO" id="GO:0046872">
    <property type="term" value="F:metal ion binding"/>
    <property type="evidence" value="ECO:0007669"/>
    <property type="project" value="UniProtKB-UniRule"/>
</dbReference>
<name>A0A0R2CKA0_9LACO</name>
<evidence type="ECO:0000256" key="4">
    <source>
        <dbReference type="ARBA" id="ARBA00022723"/>
    </source>
</evidence>
<keyword evidence="17" id="KW-1185">Reference proteome</keyword>
<reference evidence="16 17" key="1">
    <citation type="journal article" date="2015" name="Genome Announc.">
        <title>Expanding the biotechnology potential of lactobacilli through comparative genomics of 213 strains and associated genera.</title>
        <authorList>
            <person name="Sun Z."/>
            <person name="Harris H.M."/>
            <person name="McCann A."/>
            <person name="Guo C."/>
            <person name="Argimon S."/>
            <person name="Zhang W."/>
            <person name="Yang X."/>
            <person name="Jeffery I.B."/>
            <person name="Cooney J.C."/>
            <person name="Kagawa T.F."/>
            <person name="Liu W."/>
            <person name="Song Y."/>
            <person name="Salvetti E."/>
            <person name="Wrobel A."/>
            <person name="Rasinkangas P."/>
            <person name="Parkhill J."/>
            <person name="Rea M.C."/>
            <person name="O'Sullivan O."/>
            <person name="Ritari J."/>
            <person name="Douillard F.P."/>
            <person name="Paul Ross R."/>
            <person name="Yang R."/>
            <person name="Briner A.E."/>
            <person name="Felis G.E."/>
            <person name="de Vos W.M."/>
            <person name="Barrangou R."/>
            <person name="Klaenhammer T.R."/>
            <person name="Caufield P.W."/>
            <person name="Cui Y."/>
            <person name="Zhang H."/>
            <person name="O'Toole P.W."/>
        </authorList>
    </citation>
    <scope>NUCLEOTIDE SEQUENCE [LARGE SCALE GENOMIC DNA]</scope>
    <source>
        <strain evidence="16 17">DSM 21116</strain>
    </source>
</reference>
<keyword evidence="9 13" id="KW-0051">Antiviral defense</keyword>
<evidence type="ECO:0000256" key="9">
    <source>
        <dbReference type="ARBA" id="ARBA00023118"/>
    </source>
</evidence>
<dbReference type="STRING" id="1423729.FC80_GL000226"/>
<dbReference type="EMBL" id="AYZE01000008">
    <property type="protein sequence ID" value="KRM92046.1"/>
    <property type="molecule type" value="Genomic_DNA"/>
</dbReference>
<evidence type="ECO:0000256" key="10">
    <source>
        <dbReference type="ARBA" id="ARBA00023125"/>
    </source>
</evidence>
<evidence type="ECO:0000256" key="2">
    <source>
        <dbReference type="ARBA" id="ARBA00005244"/>
    </source>
</evidence>
<dbReference type="PATRIC" id="fig|1423729.3.peg.227"/>
<evidence type="ECO:0000256" key="6">
    <source>
        <dbReference type="ARBA" id="ARBA00022801"/>
    </source>
</evidence>
<keyword evidence="4" id="KW-0479">Metal-binding</keyword>
<comment type="cofactor">
    <cofactor evidence="1">
        <name>Mg(2+)</name>
        <dbReference type="ChEBI" id="CHEBI:18420"/>
    </cofactor>
</comment>
<keyword evidence="6 13" id="KW-0378">Hydrolase</keyword>
<keyword evidence="14" id="KW-0175">Coiled coil</keyword>
<dbReference type="Proteomes" id="UP000051131">
    <property type="component" value="Unassembled WGS sequence"/>
</dbReference>
<feature type="coiled-coil region" evidence="14">
    <location>
        <begin position="525"/>
        <end position="553"/>
    </location>
</feature>
<comment type="caution">
    <text evidence="13">Lacks conserved residue(s) required for the propagation of feature annotation.</text>
</comment>
<evidence type="ECO:0000256" key="3">
    <source>
        <dbReference type="ARBA" id="ARBA00022722"/>
    </source>
</evidence>
<dbReference type="GO" id="GO:0003723">
    <property type="term" value="F:RNA binding"/>
    <property type="evidence" value="ECO:0007669"/>
    <property type="project" value="UniProtKB-UniRule"/>
</dbReference>
<evidence type="ECO:0000256" key="7">
    <source>
        <dbReference type="ARBA" id="ARBA00022842"/>
    </source>
</evidence>
<dbReference type="InterPro" id="IPR033114">
    <property type="entry name" value="HNH_CAS9"/>
</dbReference>
<accession>A0A0R2CKA0</accession>
<proteinExistence type="inferred from homology"/>
<feature type="coiled-coil region" evidence="14">
    <location>
        <begin position="387"/>
        <end position="414"/>
    </location>
</feature>
<protein>
    <recommendedName>
        <fullName evidence="13">CRISPR-associated endonuclease Cas9</fullName>
        <ecNumber evidence="13">3.1.-.-</ecNumber>
    </recommendedName>
</protein>